<name>A0AAQ1RW74_9FIRM</name>
<evidence type="ECO:0000313" key="2">
    <source>
        <dbReference type="Proteomes" id="UP000184089"/>
    </source>
</evidence>
<organism evidence="1 2">
    <name type="scientific">Bittarella massiliensis</name>
    <name type="common">ex Durand et al. 2017</name>
    <dbReference type="NCBI Taxonomy" id="1720313"/>
    <lineage>
        <taxon>Bacteria</taxon>
        <taxon>Bacillati</taxon>
        <taxon>Bacillota</taxon>
        <taxon>Clostridia</taxon>
        <taxon>Eubacteriales</taxon>
        <taxon>Oscillospiraceae</taxon>
        <taxon>Bittarella (ex Durand et al. 2017)</taxon>
    </lineage>
</organism>
<sequence>MHTHFRAFFKKFFEKIYLFTCSHWEVPNYRVFLKNFLSGKKPSHLFGIERSKRNLFFRKKAKIFLKRRFVSKHPLTCSHWQRIFGDSNLEKRQKNLPSNIGGHTFDTNNIIDFLKCSERIHIG</sequence>
<gene>
    <name evidence="1" type="ORF">SAMN05444424_1809</name>
</gene>
<accession>A0AAQ1RW74</accession>
<proteinExistence type="predicted"/>
<comment type="caution">
    <text evidence="1">The sequence shown here is derived from an EMBL/GenBank/DDBJ whole genome shotgun (WGS) entry which is preliminary data.</text>
</comment>
<dbReference type="EMBL" id="FQVY01000002">
    <property type="protein sequence ID" value="SHG19107.1"/>
    <property type="molecule type" value="Genomic_DNA"/>
</dbReference>
<dbReference type="AlphaFoldDB" id="A0AAQ1RW74"/>
<evidence type="ECO:0000313" key="1">
    <source>
        <dbReference type="EMBL" id="SHG19107.1"/>
    </source>
</evidence>
<reference evidence="2" key="1">
    <citation type="submission" date="2016-11" db="EMBL/GenBank/DDBJ databases">
        <authorList>
            <person name="Jaros S."/>
            <person name="Januszkiewicz K."/>
            <person name="Wedrychowicz H."/>
        </authorList>
    </citation>
    <scope>NUCLEOTIDE SEQUENCE [LARGE SCALE GENOMIC DNA]</scope>
    <source>
        <strain evidence="2">DSM 4029</strain>
    </source>
</reference>
<dbReference type="Proteomes" id="UP000184089">
    <property type="component" value="Unassembled WGS sequence"/>
</dbReference>
<protein>
    <submittedName>
        <fullName evidence="1">Uncharacterized protein</fullName>
    </submittedName>
</protein>